<evidence type="ECO:0000256" key="1">
    <source>
        <dbReference type="SAM" id="MobiDB-lite"/>
    </source>
</evidence>
<feature type="region of interest" description="Disordered" evidence="1">
    <location>
        <begin position="1"/>
        <end position="31"/>
    </location>
</feature>
<dbReference type="EMBL" id="OX465082">
    <property type="protein sequence ID" value="CAI9290963.1"/>
    <property type="molecule type" value="Genomic_DNA"/>
</dbReference>
<proteinExistence type="predicted"/>
<feature type="compositionally biased region" description="Polar residues" evidence="1">
    <location>
        <begin position="17"/>
        <end position="31"/>
    </location>
</feature>
<dbReference type="Gene3D" id="2.40.70.10">
    <property type="entry name" value="Acid Proteases"/>
    <property type="match status" value="1"/>
</dbReference>
<evidence type="ECO:0000313" key="2">
    <source>
        <dbReference type="EMBL" id="CAI9290963.1"/>
    </source>
</evidence>
<gene>
    <name evidence="2" type="ORF">LSALG_LOCUS30127</name>
</gene>
<sequence>MGQKSRLSSWAKKPNRKPNSFGVSLGTGKTVSGQGRCQGILLQVQGSGLGIKEDFLPLTLESCDVILGIQWLEKLEAITTNWKTQLMKFQVNASPTLPASPPYLTKVIQRFWAENIKTSSLKRLMAEDQKPVSILLTKQDQMEW</sequence>
<name>A0AA35ZEC4_LACSI</name>
<evidence type="ECO:0000313" key="3">
    <source>
        <dbReference type="Proteomes" id="UP001177003"/>
    </source>
</evidence>
<accession>A0AA35ZEC4</accession>
<protein>
    <recommendedName>
        <fullName evidence="4">Ty3-gypsy retrotransposon protein</fullName>
    </recommendedName>
</protein>
<organism evidence="2 3">
    <name type="scientific">Lactuca saligna</name>
    <name type="common">Willowleaf lettuce</name>
    <dbReference type="NCBI Taxonomy" id="75948"/>
    <lineage>
        <taxon>Eukaryota</taxon>
        <taxon>Viridiplantae</taxon>
        <taxon>Streptophyta</taxon>
        <taxon>Embryophyta</taxon>
        <taxon>Tracheophyta</taxon>
        <taxon>Spermatophyta</taxon>
        <taxon>Magnoliopsida</taxon>
        <taxon>eudicotyledons</taxon>
        <taxon>Gunneridae</taxon>
        <taxon>Pentapetalae</taxon>
        <taxon>asterids</taxon>
        <taxon>campanulids</taxon>
        <taxon>Asterales</taxon>
        <taxon>Asteraceae</taxon>
        <taxon>Cichorioideae</taxon>
        <taxon>Cichorieae</taxon>
        <taxon>Lactucinae</taxon>
        <taxon>Lactuca</taxon>
    </lineage>
</organism>
<keyword evidence="3" id="KW-1185">Reference proteome</keyword>
<dbReference type="Proteomes" id="UP001177003">
    <property type="component" value="Chromosome 6"/>
</dbReference>
<reference evidence="2" key="1">
    <citation type="submission" date="2023-04" db="EMBL/GenBank/DDBJ databases">
        <authorList>
            <person name="Vijverberg K."/>
            <person name="Xiong W."/>
            <person name="Schranz E."/>
        </authorList>
    </citation>
    <scope>NUCLEOTIDE SEQUENCE</scope>
</reference>
<evidence type="ECO:0008006" key="4">
    <source>
        <dbReference type="Google" id="ProtNLM"/>
    </source>
</evidence>
<dbReference type="AlphaFoldDB" id="A0AA35ZEC4"/>
<dbReference type="InterPro" id="IPR021109">
    <property type="entry name" value="Peptidase_aspartic_dom_sf"/>
</dbReference>